<dbReference type="Proteomes" id="UP000076096">
    <property type="component" value="Chromosome"/>
</dbReference>
<dbReference type="AlphaFoldDB" id="A0A143BVW8"/>
<dbReference type="STRING" id="1783515.A4E84_05405"/>
<accession>A0A143BVW8</accession>
<dbReference type="InterPro" id="IPR029039">
    <property type="entry name" value="Flavoprotein-like_sf"/>
</dbReference>
<gene>
    <name evidence="1" type="ORF">A4E84_05405</name>
</gene>
<protein>
    <recommendedName>
        <fullName evidence="3">Flavoprotein domain-containing protein</fullName>
    </recommendedName>
</protein>
<organism evidence="1 2">
    <name type="scientific">Streptomyces qaidamensis</name>
    <dbReference type="NCBI Taxonomy" id="1783515"/>
    <lineage>
        <taxon>Bacteria</taxon>
        <taxon>Bacillati</taxon>
        <taxon>Actinomycetota</taxon>
        <taxon>Actinomycetes</taxon>
        <taxon>Kitasatosporales</taxon>
        <taxon>Streptomycetaceae</taxon>
        <taxon>Streptomyces</taxon>
        <taxon>Streptomyces aurantiacus group</taxon>
    </lineage>
</organism>
<name>A0A143BVW8_9ACTN</name>
<sequence length="70" mass="7519">MLARRAAAMLPADIEQQWISLAEHPLPDFDEPRHPTRPEVGNHALLLEATLAATDIVIASPVPSTTGPLS</sequence>
<evidence type="ECO:0008006" key="3">
    <source>
        <dbReference type="Google" id="ProtNLM"/>
    </source>
</evidence>
<evidence type="ECO:0000313" key="2">
    <source>
        <dbReference type="Proteomes" id="UP000076096"/>
    </source>
</evidence>
<evidence type="ECO:0000313" key="1">
    <source>
        <dbReference type="EMBL" id="AMW08979.1"/>
    </source>
</evidence>
<keyword evidence="2" id="KW-1185">Reference proteome</keyword>
<proteinExistence type="predicted"/>
<dbReference type="KEGG" id="stsi:A4E84_05405"/>
<dbReference type="EMBL" id="CP015098">
    <property type="protein sequence ID" value="AMW08979.1"/>
    <property type="molecule type" value="Genomic_DNA"/>
</dbReference>
<dbReference type="SUPFAM" id="SSF52218">
    <property type="entry name" value="Flavoproteins"/>
    <property type="match status" value="1"/>
</dbReference>
<reference evidence="2" key="1">
    <citation type="submission" date="2016-04" db="EMBL/GenBank/DDBJ databases">
        <authorList>
            <person name="Zhang B."/>
        </authorList>
    </citation>
    <scope>NUCLEOTIDE SEQUENCE [LARGE SCALE GENOMIC DNA]</scope>
    <source>
        <strain evidence="2">S10</strain>
    </source>
</reference>